<comment type="caution">
    <text evidence="1">The sequence shown here is derived from an EMBL/GenBank/DDBJ whole genome shotgun (WGS) entry which is preliminary data.</text>
</comment>
<dbReference type="Proteomes" id="UP001140096">
    <property type="component" value="Unassembled WGS sequence"/>
</dbReference>
<accession>A0ACC1KRI4</accession>
<evidence type="ECO:0000313" key="1">
    <source>
        <dbReference type="EMBL" id="KAJ2793400.1"/>
    </source>
</evidence>
<proteinExistence type="predicted"/>
<name>A0ACC1KRI4_9FUNG</name>
<keyword evidence="2" id="KW-1185">Reference proteome</keyword>
<dbReference type="EMBL" id="JANBUP010004717">
    <property type="protein sequence ID" value="KAJ2793400.1"/>
    <property type="molecule type" value="Genomic_DNA"/>
</dbReference>
<reference evidence="1" key="1">
    <citation type="submission" date="2022-07" db="EMBL/GenBank/DDBJ databases">
        <title>Phylogenomic reconstructions and comparative analyses of Kickxellomycotina fungi.</title>
        <authorList>
            <person name="Reynolds N.K."/>
            <person name="Stajich J.E."/>
            <person name="Barry K."/>
            <person name="Grigoriev I.V."/>
            <person name="Crous P."/>
            <person name="Smith M.E."/>
        </authorList>
    </citation>
    <scope>NUCLEOTIDE SEQUENCE</scope>
    <source>
        <strain evidence="1">CBS 102833</strain>
    </source>
</reference>
<protein>
    <submittedName>
        <fullName evidence="1">Uncharacterized protein</fullName>
    </submittedName>
</protein>
<gene>
    <name evidence="1" type="ORF">H4S07_007062</name>
</gene>
<sequence length="107" mass="11888">MPSVGLGTWQHRDPVVLKKVVLRALDAGYRLIDTASAYRNEAVIGDALTAAFNDKARMLRREDVWITSKLSPKQQGYSGATAAVLESLKNLQVDYIDLYLIHWPGTS</sequence>
<evidence type="ECO:0000313" key="2">
    <source>
        <dbReference type="Proteomes" id="UP001140096"/>
    </source>
</evidence>
<feature type="non-terminal residue" evidence="1">
    <location>
        <position position="107"/>
    </location>
</feature>
<organism evidence="1 2">
    <name type="scientific">Coemansia furcata</name>
    <dbReference type="NCBI Taxonomy" id="417177"/>
    <lineage>
        <taxon>Eukaryota</taxon>
        <taxon>Fungi</taxon>
        <taxon>Fungi incertae sedis</taxon>
        <taxon>Zoopagomycota</taxon>
        <taxon>Kickxellomycotina</taxon>
        <taxon>Kickxellomycetes</taxon>
        <taxon>Kickxellales</taxon>
        <taxon>Kickxellaceae</taxon>
        <taxon>Coemansia</taxon>
    </lineage>
</organism>